<dbReference type="PROSITE" id="PS51375">
    <property type="entry name" value="PPR"/>
    <property type="match status" value="2"/>
</dbReference>
<evidence type="ECO:0000256" key="2">
    <source>
        <dbReference type="PROSITE-ProRule" id="PRU00708"/>
    </source>
</evidence>
<organism evidence="3 4">
    <name type="scientific">Dillenia turbinata</name>
    <dbReference type="NCBI Taxonomy" id="194707"/>
    <lineage>
        <taxon>Eukaryota</taxon>
        <taxon>Viridiplantae</taxon>
        <taxon>Streptophyta</taxon>
        <taxon>Embryophyta</taxon>
        <taxon>Tracheophyta</taxon>
        <taxon>Spermatophyta</taxon>
        <taxon>Magnoliopsida</taxon>
        <taxon>eudicotyledons</taxon>
        <taxon>Gunneridae</taxon>
        <taxon>Pentapetalae</taxon>
        <taxon>Dilleniales</taxon>
        <taxon>Dilleniaceae</taxon>
        <taxon>Dillenia</taxon>
    </lineage>
</organism>
<dbReference type="PANTHER" id="PTHR47926">
    <property type="entry name" value="PENTATRICOPEPTIDE REPEAT-CONTAINING PROTEIN"/>
    <property type="match status" value="1"/>
</dbReference>
<dbReference type="InterPro" id="IPR046960">
    <property type="entry name" value="PPR_At4g14850-like_plant"/>
</dbReference>
<evidence type="ECO:0000256" key="1">
    <source>
        <dbReference type="ARBA" id="ARBA00022737"/>
    </source>
</evidence>
<dbReference type="GO" id="GO:0003723">
    <property type="term" value="F:RNA binding"/>
    <property type="evidence" value="ECO:0007669"/>
    <property type="project" value="InterPro"/>
</dbReference>
<dbReference type="Pfam" id="PF01535">
    <property type="entry name" value="PPR"/>
    <property type="match status" value="3"/>
</dbReference>
<protein>
    <submittedName>
        <fullName evidence="3">Pentatricopeptide repeat</fullName>
    </submittedName>
</protein>
<feature type="repeat" description="PPR" evidence="2">
    <location>
        <begin position="32"/>
        <end position="66"/>
    </location>
</feature>
<dbReference type="FunFam" id="1.25.40.10:FF:000158">
    <property type="entry name" value="pentatricopeptide repeat-containing protein At2g33680"/>
    <property type="match status" value="1"/>
</dbReference>
<dbReference type="InterPro" id="IPR011990">
    <property type="entry name" value="TPR-like_helical_dom_sf"/>
</dbReference>
<comment type="caution">
    <text evidence="3">The sequence shown here is derived from an EMBL/GenBank/DDBJ whole genome shotgun (WGS) entry which is preliminary data.</text>
</comment>
<dbReference type="EMBL" id="JBAMMX010000006">
    <property type="protein sequence ID" value="KAK6937818.1"/>
    <property type="molecule type" value="Genomic_DNA"/>
</dbReference>
<evidence type="ECO:0000313" key="3">
    <source>
        <dbReference type="EMBL" id="KAK6937818.1"/>
    </source>
</evidence>
<dbReference type="GO" id="GO:0009451">
    <property type="term" value="P:RNA modification"/>
    <property type="evidence" value="ECO:0007669"/>
    <property type="project" value="InterPro"/>
</dbReference>
<keyword evidence="1" id="KW-0677">Repeat</keyword>
<keyword evidence="4" id="KW-1185">Reference proteome</keyword>
<dbReference type="AlphaFoldDB" id="A0AAN8ZKT3"/>
<reference evidence="3 4" key="1">
    <citation type="submission" date="2023-12" db="EMBL/GenBank/DDBJ databases">
        <title>A high-quality genome assembly for Dillenia turbinata (Dilleniales).</title>
        <authorList>
            <person name="Chanderbali A."/>
        </authorList>
    </citation>
    <scope>NUCLEOTIDE SEQUENCE [LARGE SCALE GENOMIC DNA]</scope>
    <source>
        <strain evidence="3">LSX21</strain>
        <tissue evidence="3">Leaf</tissue>
    </source>
</reference>
<evidence type="ECO:0000313" key="4">
    <source>
        <dbReference type="Proteomes" id="UP001370490"/>
    </source>
</evidence>
<proteinExistence type="predicted"/>
<dbReference type="PANTHER" id="PTHR47926:SF420">
    <property type="entry name" value="REPEAT-CONTAINING PROTEIN, PUTATIVE-RELATED"/>
    <property type="match status" value="1"/>
</dbReference>
<dbReference type="NCBIfam" id="TIGR00756">
    <property type="entry name" value="PPR"/>
    <property type="match status" value="2"/>
</dbReference>
<dbReference type="Gene3D" id="1.25.40.10">
    <property type="entry name" value="Tetratricopeptide repeat domain"/>
    <property type="match status" value="3"/>
</dbReference>
<sequence>MFSYSSVLRACDGSLNLRRLHCSIVKVRFDSDVFVQSAIIDVYAKLGDSENALAVFNEMLTGDLVVWNSIIGGFAQNTHVHVTKSGRDLILDNVLLDMYCKCGSLDTAKFAFDGMMERDLISWSTMVAGLAQWLQQRSSSLPNYITILGVLFACSHAGLVDDGWYYFRSMKKLPQREHCGCMVDLLGRAGKLEEAVNLTRELECEPDIVPMRTLLGACKVHRNLKSLLAIPSSEKLKDPLKDEIVMGSVIE</sequence>
<dbReference type="GO" id="GO:0099402">
    <property type="term" value="P:plant organ development"/>
    <property type="evidence" value="ECO:0007669"/>
    <property type="project" value="UniProtKB-ARBA"/>
</dbReference>
<dbReference type="Proteomes" id="UP001370490">
    <property type="component" value="Unassembled WGS sequence"/>
</dbReference>
<name>A0AAN8ZKT3_9MAGN</name>
<gene>
    <name evidence="3" type="ORF">RJ641_031326</name>
</gene>
<feature type="repeat" description="PPR" evidence="2">
    <location>
        <begin position="88"/>
        <end position="122"/>
    </location>
</feature>
<accession>A0AAN8ZKT3</accession>
<dbReference type="InterPro" id="IPR002885">
    <property type="entry name" value="PPR_rpt"/>
</dbReference>